<keyword evidence="3" id="KW-1185">Reference proteome</keyword>
<feature type="non-terminal residue" evidence="2">
    <location>
        <position position="1"/>
    </location>
</feature>
<sequence length="141" mass="16228">LHSVQRQGWGNVASNTPRSDELLEHPQKVPHRGGYSGILQLMESTVIQASDKKDQGVPLQKEGGIQGRSPNSFYQQVSRQPTSPIREEEQEKELDRTIFPKLQDSKIQKDAMNNVFNMARNLMEFKDKEEQIMRQPHFAKK</sequence>
<feature type="region of interest" description="Disordered" evidence="1">
    <location>
        <begin position="1"/>
        <end position="36"/>
    </location>
</feature>
<feature type="region of interest" description="Disordered" evidence="1">
    <location>
        <begin position="49"/>
        <end position="98"/>
    </location>
</feature>
<accession>A0A9Q3ENQ6</accession>
<organism evidence="2 3">
    <name type="scientific">Austropuccinia psidii MF-1</name>
    <dbReference type="NCBI Taxonomy" id="1389203"/>
    <lineage>
        <taxon>Eukaryota</taxon>
        <taxon>Fungi</taxon>
        <taxon>Dikarya</taxon>
        <taxon>Basidiomycota</taxon>
        <taxon>Pucciniomycotina</taxon>
        <taxon>Pucciniomycetes</taxon>
        <taxon>Pucciniales</taxon>
        <taxon>Sphaerophragmiaceae</taxon>
        <taxon>Austropuccinia</taxon>
    </lineage>
</organism>
<comment type="caution">
    <text evidence="2">The sequence shown here is derived from an EMBL/GenBank/DDBJ whole genome shotgun (WGS) entry which is preliminary data.</text>
</comment>
<protein>
    <submittedName>
        <fullName evidence="2">Uncharacterized protein</fullName>
    </submittedName>
</protein>
<name>A0A9Q3ENQ6_9BASI</name>
<dbReference type="EMBL" id="AVOT02029532">
    <property type="protein sequence ID" value="MBW0522410.1"/>
    <property type="molecule type" value="Genomic_DNA"/>
</dbReference>
<feature type="compositionally biased region" description="Polar residues" evidence="1">
    <location>
        <begin position="1"/>
        <end position="17"/>
    </location>
</feature>
<dbReference type="AlphaFoldDB" id="A0A9Q3ENQ6"/>
<feature type="compositionally biased region" description="Basic and acidic residues" evidence="1">
    <location>
        <begin position="85"/>
        <end position="98"/>
    </location>
</feature>
<proteinExistence type="predicted"/>
<feature type="compositionally biased region" description="Basic and acidic residues" evidence="1">
    <location>
        <begin position="18"/>
        <end position="27"/>
    </location>
</feature>
<reference evidence="2" key="1">
    <citation type="submission" date="2021-03" db="EMBL/GenBank/DDBJ databases">
        <title>Draft genome sequence of rust myrtle Austropuccinia psidii MF-1, a brazilian biotype.</title>
        <authorList>
            <person name="Quecine M.C."/>
            <person name="Pachon D.M.R."/>
            <person name="Bonatelli M.L."/>
            <person name="Correr F.H."/>
            <person name="Franceschini L.M."/>
            <person name="Leite T.F."/>
            <person name="Margarido G.R.A."/>
            <person name="Almeida C.A."/>
            <person name="Ferrarezi J.A."/>
            <person name="Labate C.A."/>
        </authorList>
    </citation>
    <scope>NUCLEOTIDE SEQUENCE</scope>
    <source>
        <strain evidence="2">MF-1</strain>
    </source>
</reference>
<evidence type="ECO:0000313" key="3">
    <source>
        <dbReference type="Proteomes" id="UP000765509"/>
    </source>
</evidence>
<dbReference type="Proteomes" id="UP000765509">
    <property type="component" value="Unassembled WGS sequence"/>
</dbReference>
<evidence type="ECO:0000256" key="1">
    <source>
        <dbReference type="SAM" id="MobiDB-lite"/>
    </source>
</evidence>
<gene>
    <name evidence="2" type="ORF">O181_062125</name>
</gene>
<evidence type="ECO:0000313" key="2">
    <source>
        <dbReference type="EMBL" id="MBW0522410.1"/>
    </source>
</evidence>
<feature type="compositionally biased region" description="Polar residues" evidence="1">
    <location>
        <begin position="68"/>
        <end position="83"/>
    </location>
</feature>